<feature type="region of interest" description="Disordered" evidence="1">
    <location>
        <begin position="1"/>
        <end position="43"/>
    </location>
</feature>
<evidence type="ECO:0000313" key="3">
    <source>
        <dbReference type="Proteomes" id="UP000664169"/>
    </source>
</evidence>
<evidence type="ECO:0000256" key="1">
    <source>
        <dbReference type="SAM" id="MobiDB-lite"/>
    </source>
</evidence>
<gene>
    <name evidence="2" type="ORF">GOMPHAMPRED_000090</name>
</gene>
<evidence type="ECO:0000313" key="2">
    <source>
        <dbReference type="EMBL" id="CAF9903095.1"/>
    </source>
</evidence>
<dbReference type="AlphaFoldDB" id="A0A8H3I4L8"/>
<reference evidence="2" key="1">
    <citation type="submission" date="2021-03" db="EMBL/GenBank/DDBJ databases">
        <authorList>
            <person name="Tagirdzhanova G."/>
        </authorList>
    </citation>
    <scope>NUCLEOTIDE SEQUENCE</scope>
</reference>
<protein>
    <submittedName>
        <fullName evidence="2">Uncharacterized protein</fullName>
    </submittedName>
</protein>
<dbReference type="EMBL" id="CAJPDQ010000001">
    <property type="protein sequence ID" value="CAF9903095.1"/>
    <property type="molecule type" value="Genomic_DNA"/>
</dbReference>
<organism evidence="2 3">
    <name type="scientific">Gomphillus americanus</name>
    <dbReference type="NCBI Taxonomy" id="1940652"/>
    <lineage>
        <taxon>Eukaryota</taxon>
        <taxon>Fungi</taxon>
        <taxon>Dikarya</taxon>
        <taxon>Ascomycota</taxon>
        <taxon>Pezizomycotina</taxon>
        <taxon>Lecanoromycetes</taxon>
        <taxon>OSLEUM clade</taxon>
        <taxon>Ostropomycetidae</taxon>
        <taxon>Ostropales</taxon>
        <taxon>Graphidaceae</taxon>
        <taxon>Gomphilloideae</taxon>
        <taxon>Gomphillus</taxon>
    </lineage>
</organism>
<accession>A0A8H3I4L8</accession>
<proteinExistence type="predicted"/>
<name>A0A8H3I4L8_9LECA</name>
<keyword evidence="3" id="KW-1185">Reference proteome</keyword>
<feature type="compositionally biased region" description="Polar residues" evidence="1">
    <location>
        <begin position="1"/>
        <end position="14"/>
    </location>
</feature>
<comment type="caution">
    <text evidence="2">The sequence shown here is derived from an EMBL/GenBank/DDBJ whole genome shotgun (WGS) entry which is preliminary data.</text>
</comment>
<dbReference type="Proteomes" id="UP000664169">
    <property type="component" value="Unassembled WGS sequence"/>
</dbReference>
<sequence length="70" mass="7473">MDNLKASNMTTIHPNGTFPVLSSAPSSRHSSIEVVKKQQPAGPEQIDDIGVDVAAATVNRIMQTSLLNKD</sequence>